<keyword evidence="3" id="KW-1185">Reference proteome</keyword>
<evidence type="ECO:0000313" key="2">
    <source>
        <dbReference type="EMBL" id="MDQ0517551.1"/>
    </source>
</evidence>
<evidence type="ECO:0000313" key="3">
    <source>
        <dbReference type="Proteomes" id="UP001223743"/>
    </source>
</evidence>
<protein>
    <submittedName>
        <fullName evidence="2">Membrane complex biogenesis BtpA family protein</fullName>
    </submittedName>
</protein>
<dbReference type="InterPro" id="IPR005137">
    <property type="entry name" value="BtpA"/>
</dbReference>
<dbReference type="PANTHER" id="PTHR21381">
    <property type="entry name" value="ZGC:162297"/>
    <property type="match status" value="1"/>
</dbReference>
<comment type="similarity">
    <text evidence="1">Belongs to the BtpA family.</text>
</comment>
<dbReference type="Gene3D" id="3.20.20.70">
    <property type="entry name" value="Aldolase class I"/>
    <property type="match status" value="1"/>
</dbReference>
<dbReference type="InterPro" id="IPR011060">
    <property type="entry name" value="RibuloseP-bd_barrel"/>
</dbReference>
<organism evidence="2 3">
    <name type="scientific">Kaistia geumhonensis</name>
    <dbReference type="NCBI Taxonomy" id="410839"/>
    <lineage>
        <taxon>Bacteria</taxon>
        <taxon>Pseudomonadati</taxon>
        <taxon>Pseudomonadota</taxon>
        <taxon>Alphaproteobacteria</taxon>
        <taxon>Hyphomicrobiales</taxon>
        <taxon>Kaistiaceae</taxon>
        <taxon>Kaistia</taxon>
    </lineage>
</organism>
<reference evidence="2 3" key="1">
    <citation type="submission" date="2023-07" db="EMBL/GenBank/DDBJ databases">
        <title>Genomic Encyclopedia of Type Strains, Phase IV (KMG-IV): sequencing the most valuable type-strain genomes for metagenomic binning, comparative biology and taxonomic classification.</title>
        <authorList>
            <person name="Goeker M."/>
        </authorList>
    </citation>
    <scope>NUCLEOTIDE SEQUENCE [LARGE SCALE GENOMIC DNA]</scope>
    <source>
        <strain evidence="2 3">B1-1</strain>
    </source>
</reference>
<comment type="caution">
    <text evidence="2">The sequence shown here is derived from an EMBL/GenBank/DDBJ whole genome shotgun (WGS) entry which is preliminary data.</text>
</comment>
<dbReference type="Proteomes" id="UP001223743">
    <property type="component" value="Unassembled WGS sequence"/>
</dbReference>
<dbReference type="EMBL" id="JAUSWJ010000001">
    <property type="protein sequence ID" value="MDQ0517551.1"/>
    <property type="molecule type" value="Genomic_DNA"/>
</dbReference>
<gene>
    <name evidence="2" type="ORF">QO015_003164</name>
</gene>
<dbReference type="NCBIfam" id="TIGR00259">
    <property type="entry name" value="thylakoid_BtpA"/>
    <property type="match status" value="1"/>
</dbReference>
<dbReference type="RefSeq" id="WP_266283092.1">
    <property type="nucleotide sequence ID" value="NZ_JAPKNF010000002.1"/>
</dbReference>
<dbReference type="PANTHER" id="PTHR21381:SF3">
    <property type="entry name" value="SGC REGION PROTEIN SGCQ-RELATED"/>
    <property type="match status" value="1"/>
</dbReference>
<dbReference type="InterPro" id="IPR013785">
    <property type="entry name" value="Aldolase_TIM"/>
</dbReference>
<evidence type="ECO:0000256" key="1">
    <source>
        <dbReference type="ARBA" id="ARBA00006007"/>
    </source>
</evidence>
<proteinExistence type="inferred from homology"/>
<sequence length="285" mass="30208">MQTQPLQSQSGQSPASRLDQLFGVRKPIIAMVHVLPLPGSPGFRGRSLSTVYDAAVEEALLLEAGGVDALLLENAGDIPFLKPELIGYETVGTMSVIGERIRRECRLPLGFNIVANAAKASLACARASGAQFIRVNQWANAYVANEGFVEGAAAEALRYRQLLDADDIAVLADVHVKHGSHAIVGDRPVAEQARDAEFFGAEILIATGNRTGDATPVGEVEQIKAGSSLPVIVGSGLTPDNVAEVMRVADGAVVGSWFKDNGRMHGGKVQRAKVESLMEKIAAFR</sequence>
<dbReference type="SUPFAM" id="SSF51366">
    <property type="entry name" value="Ribulose-phoshate binding barrel"/>
    <property type="match status" value="1"/>
</dbReference>
<dbReference type="Pfam" id="PF03437">
    <property type="entry name" value="BtpA"/>
    <property type="match status" value="1"/>
</dbReference>
<name>A0ABU0M999_9HYPH</name>
<dbReference type="PIRSF" id="PIRSF005956">
    <property type="entry name" value="BtpA"/>
    <property type="match status" value="1"/>
</dbReference>
<accession>A0ABU0M999</accession>